<comment type="similarity">
    <text evidence="2">Belongs to the GMC oxidoreductase family.</text>
</comment>
<organism evidence="7 8">
    <name type="scientific">Kaistia defluvii</name>
    <dbReference type="NCBI Taxonomy" id="410841"/>
    <lineage>
        <taxon>Bacteria</taxon>
        <taxon>Pseudomonadati</taxon>
        <taxon>Pseudomonadota</taxon>
        <taxon>Alphaproteobacteria</taxon>
        <taxon>Hyphomicrobiales</taxon>
        <taxon>Kaistiaceae</taxon>
        <taxon>Kaistia</taxon>
    </lineage>
</organism>
<dbReference type="PANTHER" id="PTHR11552:SF147">
    <property type="entry name" value="CHOLINE DEHYDROGENASE, MITOCHONDRIAL"/>
    <property type="match status" value="1"/>
</dbReference>
<evidence type="ECO:0000256" key="1">
    <source>
        <dbReference type="ARBA" id="ARBA00001974"/>
    </source>
</evidence>
<evidence type="ECO:0000256" key="4">
    <source>
        <dbReference type="ARBA" id="ARBA00022827"/>
    </source>
</evidence>
<dbReference type="Pfam" id="PF00732">
    <property type="entry name" value="GMC_oxred_N"/>
    <property type="match status" value="1"/>
</dbReference>
<dbReference type="EC" id="1.1.3.-" evidence="7"/>
<dbReference type="InterPro" id="IPR036188">
    <property type="entry name" value="FAD/NAD-bd_sf"/>
</dbReference>
<comment type="cofactor">
    <cofactor evidence="1">
        <name>FAD</name>
        <dbReference type="ChEBI" id="CHEBI:57692"/>
    </cofactor>
</comment>
<dbReference type="SUPFAM" id="SSF51905">
    <property type="entry name" value="FAD/NAD(P)-binding domain"/>
    <property type="match status" value="1"/>
</dbReference>
<evidence type="ECO:0000256" key="3">
    <source>
        <dbReference type="ARBA" id="ARBA00022630"/>
    </source>
</evidence>
<evidence type="ECO:0000313" key="7">
    <source>
        <dbReference type="EMBL" id="MET4634292.1"/>
    </source>
</evidence>
<dbReference type="Gene3D" id="3.50.50.60">
    <property type="entry name" value="FAD/NAD(P)-binding domain"/>
    <property type="match status" value="2"/>
</dbReference>
<keyword evidence="4" id="KW-0274">FAD</keyword>
<comment type="caution">
    <text evidence="7">The sequence shown here is derived from an EMBL/GenBank/DDBJ whole genome shotgun (WGS) entry which is preliminary data.</text>
</comment>
<reference evidence="7 8" key="1">
    <citation type="submission" date="2024-06" db="EMBL/GenBank/DDBJ databases">
        <title>Sorghum-associated microbial communities from plants grown in Nebraska, USA.</title>
        <authorList>
            <person name="Schachtman D."/>
        </authorList>
    </citation>
    <scope>NUCLEOTIDE SEQUENCE [LARGE SCALE GENOMIC DNA]</scope>
    <source>
        <strain evidence="7 8">3207</strain>
    </source>
</reference>
<evidence type="ECO:0000313" key="8">
    <source>
        <dbReference type="Proteomes" id="UP001549321"/>
    </source>
</evidence>
<dbReference type="RefSeq" id="WP_354550965.1">
    <property type="nucleotide sequence ID" value="NZ_JBEPSM010000001.1"/>
</dbReference>
<evidence type="ECO:0000259" key="5">
    <source>
        <dbReference type="Pfam" id="PF00732"/>
    </source>
</evidence>
<feature type="domain" description="Glucose-methanol-choline oxidoreductase C-terminal" evidence="6">
    <location>
        <begin position="375"/>
        <end position="557"/>
    </location>
</feature>
<sequence length="576" mass="63178">MPELTCDFVVVGGGSAGCVMASRLSEDGRYRVILLEAGRDTPPDRVEPAILDSYPRVAYFNAKNVWPELRVHLQPVPHNNPGKAVPRRYEQARLMGGGSSLNDMQANRGTPDDYDDWARVGATGWDWDGVLPFFKKAERDLDYAGDLHGQTGPLPIRRIFPDAWPKFSHAAVEAWGAAGFRQLQDQNGEFGDGFFPVAISNIYDRRVSTAIAYLDNKVRQRLNLTILPNAMVKKLIQQDGRIAGVEAQTEQGPQTIVAGETIICAGALHSPAMLMRAGIGPGDTLRRLGIPVVAARRGVGQNLQEHPTISISSHVKPDARLGKKLRRHIHTALRYSSGVEGGDPQDMYMVAMTTSGWHPVGQQVGSLMTWVNRAHSRGFVTLDSASADAEPHVEFALLSDNRDVQRLKAGMRLIARLYDTPAMQSVANDPFPTSYTERIRDLGVISTKNYVMTKILATMLDGPDWMRRLLLKHVVTSDAPVAAMMADDDLLEAFVREKAHGVWHASGTCRMGSVTDEDAVVGPSGKVIGVEGLRVVDASVMPFTPRANTNLPTIMIAERMSALILAERKEGHRTAW</sequence>
<dbReference type="EC" id="1.1.3.47" evidence="7"/>
<keyword evidence="7" id="KW-0560">Oxidoreductase</keyword>
<dbReference type="Gene3D" id="3.30.560.10">
    <property type="entry name" value="Glucose Oxidase, domain 3"/>
    <property type="match status" value="1"/>
</dbReference>
<dbReference type="PIRSF" id="PIRSF000137">
    <property type="entry name" value="Alcohol_oxidase"/>
    <property type="match status" value="1"/>
</dbReference>
<gene>
    <name evidence="7" type="ORF">ABIE08_002205</name>
</gene>
<protein>
    <submittedName>
        <fullName evidence="7">5-(Hydroxymethyl)furfural/furfural oxidase</fullName>
        <ecNumber evidence="7">1.1.3.-</ecNumber>
        <ecNumber evidence="7">1.1.3.47</ecNumber>
    </submittedName>
</protein>
<dbReference type="InterPro" id="IPR007867">
    <property type="entry name" value="GMC_OxRtase_C"/>
</dbReference>
<accession>A0ABV2QZ43</accession>
<feature type="domain" description="Glucose-methanol-choline oxidoreductase N-terminal" evidence="5">
    <location>
        <begin position="7"/>
        <end position="307"/>
    </location>
</feature>
<dbReference type="SUPFAM" id="SSF54373">
    <property type="entry name" value="FAD-linked reductases, C-terminal domain"/>
    <property type="match status" value="1"/>
</dbReference>
<proteinExistence type="inferred from homology"/>
<keyword evidence="8" id="KW-1185">Reference proteome</keyword>
<dbReference type="Gene3D" id="3.30.410.40">
    <property type="match status" value="1"/>
</dbReference>
<evidence type="ECO:0000259" key="6">
    <source>
        <dbReference type="Pfam" id="PF05199"/>
    </source>
</evidence>
<name>A0ABV2QZ43_9HYPH</name>
<dbReference type="InterPro" id="IPR000172">
    <property type="entry name" value="GMC_OxRdtase_N"/>
</dbReference>
<evidence type="ECO:0000256" key="2">
    <source>
        <dbReference type="ARBA" id="ARBA00010790"/>
    </source>
</evidence>
<dbReference type="GO" id="GO:0016491">
    <property type="term" value="F:oxidoreductase activity"/>
    <property type="evidence" value="ECO:0007669"/>
    <property type="project" value="UniProtKB-KW"/>
</dbReference>
<keyword evidence="3" id="KW-0285">Flavoprotein</keyword>
<dbReference type="EMBL" id="JBEPSM010000001">
    <property type="protein sequence ID" value="MET4634292.1"/>
    <property type="molecule type" value="Genomic_DNA"/>
</dbReference>
<dbReference type="InterPro" id="IPR012132">
    <property type="entry name" value="GMC_OxRdtase"/>
</dbReference>
<dbReference type="PANTHER" id="PTHR11552">
    <property type="entry name" value="GLUCOSE-METHANOL-CHOLINE GMC OXIDOREDUCTASE"/>
    <property type="match status" value="1"/>
</dbReference>
<dbReference type="Proteomes" id="UP001549321">
    <property type="component" value="Unassembled WGS sequence"/>
</dbReference>
<dbReference type="Pfam" id="PF05199">
    <property type="entry name" value="GMC_oxred_C"/>
    <property type="match status" value="1"/>
</dbReference>